<dbReference type="Proteomes" id="UP001152799">
    <property type="component" value="Chromosome 11"/>
</dbReference>
<dbReference type="OrthoDB" id="6776802at2759"/>
<keyword evidence="4" id="KW-1185">Reference proteome</keyword>
<proteinExistence type="predicted"/>
<accession>A0A9N9MDB7</accession>
<evidence type="ECO:0000256" key="1">
    <source>
        <dbReference type="SAM" id="MobiDB-lite"/>
    </source>
</evidence>
<organism evidence="3 4">
    <name type="scientific">Ceutorhynchus assimilis</name>
    <name type="common">cabbage seed weevil</name>
    <dbReference type="NCBI Taxonomy" id="467358"/>
    <lineage>
        <taxon>Eukaryota</taxon>
        <taxon>Metazoa</taxon>
        <taxon>Ecdysozoa</taxon>
        <taxon>Arthropoda</taxon>
        <taxon>Hexapoda</taxon>
        <taxon>Insecta</taxon>
        <taxon>Pterygota</taxon>
        <taxon>Neoptera</taxon>
        <taxon>Endopterygota</taxon>
        <taxon>Coleoptera</taxon>
        <taxon>Polyphaga</taxon>
        <taxon>Cucujiformia</taxon>
        <taxon>Curculionidae</taxon>
        <taxon>Ceutorhynchinae</taxon>
        <taxon>Ceutorhynchus</taxon>
    </lineage>
</organism>
<dbReference type="EMBL" id="OU892287">
    <property type="protein sequence ID" value="CAG9762526.1"/>
    <property type="molecule type" value="Genomic_DNA"/>
</dbReference>
<dbReference type="Pfam" id="PF13837">
    <property type="entry name" value="Myb_DNA-bind_4"/>
    <property type="match status" value="1"/>
</dbReference>
<feature type="compositionally biased region" description="Basic residues" evidence="1">
    <location>
        <begin position="270"/>
        <end position="279"/>
    </location>
</feature>
<protein>
    <recommendedName>
        <fullName evidence="2">Myb-like domain-containing protein</fullName>
    </recommendedName>
</protein>
<feature type="compositionally biased region" description="Low complexity" evidence="1">
    <location>
        <begin position="217"/>
        <end position="227"/>
    </location>
</feature>
<dbReference type="InterPro" id="IPR001005">
    <property type="entry name" value="SANT/Myb"/>
</dbReference>
<evidence type="ECO:0000313" key="4">
    <source>
        <dbReference type="Proteomes" id="UP001152799"/>
    </source>
</evidence>
<evidence type="ECO:0000313" key="3">
    <source>
        <dbReference type="EMBL" id="CAG9762526.1"/>
    </source>
</evidence>
<dbReference type="InterPro" id="IPR044822">
    <property type="entry name" value="Myb_DNA-bind_4"/>
</dbReference>
<gene>
    <name evidence="3" type="ORF">CEUTPL_LOCUS3205</name>
</gene>
<reference evidence="3" key="1">
    <citation type="submission" date="2022-01" db="EMBL/GenBank/DDBJ databases">
        <authorList>
            <person name="King R."/>
        </authorList>
    </citation>
    <scope>NUCLEOTIDE SEQUENCE</scope>
</reference>
<name>A0A9N9MDB7_9CUCU</name>
<sequence length="290" mass="33572">MSLKFKINEELITLFEPEGESDHLFKITNDDTFTVQYLTELVNNDFISLREPMSKVYRVAEDGSERQIYPLLANGYDFFDSLIETEKENTQTQNIQNCREITFWNDEETKILLDTYEEFMSKVGRQKKFKTKKSMWSKIAEILNRTFGRQTTGNQFENRYKTVLKRKKAAVDNNKKSGNSRAIIPFEEELTKIASLDDSILPEIVGTAQSIKVLKSSNNNTSCTSTSYGTEERETESPQPKKRLPEDFDSTPKTSAEKRLKPSVQDTLWKKRRGKRKAPSGKIKANQRYV</sequence>
<dbReference type="PROSITE" id="PS50090">
    <property type="entry name" value="MYB_LIKE"/>
    <property type="match status" value="1"/>
</dbReference>
<feature type="domain" description="Myb-like" evidence="2">
    <location>
        <begin position="104"/>
        <end position="164"/>
    </location>
</feature>
<evidence type="ECO:0000259" key="2">
    <source>
        <dbReference type="PROSITE" id="PS50090"/>
    </source>
</evidence>
<feature type="region of interest" description="Disordered" evidence="1">
    <location>
        <begin position="217"/>
        <end position="290"/>
    </location>
</feature>
<dbReference type="Gene3D" id="1.10.10.60">
    <property type="entry name" value="Homeodomain-like"/>
    <property type="match status" value="1"/>
</dbReference>
<dbReference type="AlphaFoldDB" id="A0A9N9MDB7"/>